<evidence type="ECO:0000313" key="3">
    <source>
        <dbReference type="Proteomes" id="UP000266673"/>
    </source>
</evidence>
<sequence length="412" mass="46283">MKDIIFLINLILIIFKFHSTVHAQSEALARLWDVNDDDLPAMLAIERNLKKVDGILNQFINNSDFGGTWIDVKANKVFINTLSTANVSYITSLPEVQPYVDLLNFTIVDNPTDKLSDSFEQIVKLAKEKNAVDVYLYVDISLNNIVIYLEQNQSDSKNSEFINATDQYNPILIYQPPDPPNTKQQSAMKLNNDRRQVEKDILCGEGIYRKKGNVIDYLCSIGFLANDANKPDTTLAVTTGHCHTDRGSNIFYYFPWGDRPEGTLLGLMVTHRVKDYDYGLIELKRRGIRPLPMIRNTDANQYKQLQIRDTQTISNHGAHLCKSGHTTHATCGYIKAFDGIFIDSESFNNELIITDIEGDVGDSGGPAYYYYENLLTVNLSGIFTGGNRGIGSVLPLQIILDETEIVPILVNG</sequence>
<evidence type="ECO:0000256" key="1">
    <source>
        <dbReference type="SAM" id="SignalP"/>
    </source>
</evidence>
<feature type="signal peptide" evidence="1">
    <location>
        <begin position="1"/>
        <end position="23"/>
    </location>
</feature>
<protein>
    <recommendedName>
        <fullName evidence="4">Peptidase S1 domain-containing protein</fullName>
    </recommendedName>
</protein>
<dbReference type="SUPFAM" id="SSF50494">
    <property type="entry name" value="Trypsin-like serine proteases"/>
    <property type="match status" value="1"/>
</dbReference>
<dbReference type="EMBL" id="QKWP01000291">
    <property type="protein sequence ID" value="RIB22835.1"/>
    <property type="molecule type" value="Genomic_DNA"/>
</dbReference>
<dbReference type="OrthoDB" id="2345133at2759"/>
<comment type="caution">
    <text evidence="2">The sequence shown here is derived from an EMBL/GenBank/DDBJ whole genome shotgun (WGS) entry which is preliminary data.</text>
</comment>
<dbReference type="Proteomes" id="UP000266673">
    <property type="component" value="Unassembled WGS sequence"/>
</dbReference>
<reference evidence="2 3" key="1">
    <citation type="submission" date="2018-06" db="EMBL/GenBank/DDBJ databases">
        <title>Comparative genomics reveals the genomic features of Rhizophagus irregularis, R. cerebriforme, R. diaphanum and Gigaspora rosea, and their symbiotic lifestyle signature.</title>
        <authorList>
            <person name="Morin E."/>
            <person name="San Clemente H."/>
            <person name="Chen E.C.H."/>
            <person name="De La Providencia I."/>
            <person name="Hainaut M."/>
            <person name="Kuo A."/>
            <person name="Kohler A."/>
            <person name="Murat C."/>
            <person name="Tang N."/>
            <person name="Roy S."/>
            <person name="Loubradou J."/>
            <person name="Henrissat B."/>
            <person name="Grigoriev I.V."/>
            <person name="Corradi N."/>
            <person name="Roux C."/>
            <person name="Martin F.M."/>
        </authorList>
    </citation>
    <scope>NUCLEOTIDE SEQUENCE [LARGE SCALE GENOMIC DNA]</scope>
    <source>
        <strain evidence="2 3">DAOM 194757</strain>
    </source>
</reference>
<dbReference type="InterPro" id="IPR043504">
    <property type="entry name" value="Peptidase_S1_PA_chymotrypsin"/>
</dbReference>
<dbReference type="CDD" id="cd21112">
    <property type="entry name" value="alphaLP-like"/>
    <property type="match status" value="1"/>
</dbReference>
<name>A0A397VK19_9GLOM</name>
<dbReference type="Gene3D" id="2.40.10.10">
    <property type="entry name" value="Trypsin-like serine proteases"/>
    <property type="match status" value="2"/>
</dbReference>
<dbReference type="InterPro" id="IPR009003">
    <property type="entry name" value="Peptidase_S1_PA"/>
</dbReference>
<proteinExistence type="predicted"/>
<evidence type="ECO:0000313" key="2">
    <source>
        <dbReference type="EMBL" id="RIB22835.1"/>
    </source>
</evidence>
<organism evidence="2 3">
    <name type="scientific">Gigaspora rosea</name>
    <dbReference type="NCBI Taxonomy" id="44941"/>
    <lineage>
        <taxon>Eukaryota</taxon>
        <taxon>Fungi</taxon>
        <taxon>Fungi incertae sedis</taxon>
        <taxon>Mucoromycota</taxon>
        <taxon>Glomeromycotina</taxon>
        <taxon>Glomeromycetes</taxon>
        <taxon>Diversisporales</taxon>
        <taxon>Gigasporaceae</taxon>
        <taxon>Gigaspora</taxon>
    </lineage>
</organism>
<keyword evidence="1" id="KW-0732">Signal</keyword>
<feature type="chain" id="PRO_5017362925" description="Peptidase S1 domain-containing protein" evidence="1">
    <location>
        <begin position="24"/>
        <end position="412"/>
    </location>
</feature>
<accession>A0A397VK19</accession>
<evidence type="ECO:0008006" key="4">
    <source>
        <dbReference type="Google" id="ProtNLM"/>
    </source>
</evidence>
<keyword evidence="3" id="KW-1185">Reference proteome</keyword>
<dbReference type="AlphaFoldDB" id="A0A397VK19"/>
<gene>
    <name evidence="2" type="ORF">C2G38_2033274</name>
</gene>